<comment type="similarity">
    <text evidence="1">Belongs to the polysaccharide synthase family.</text>
</comment>
<dbReference type="Gene3D" id="3.40.50.720">
    <property type="entry name" value="NAD(P)-binding Rossmann-like Domain"/>
    <property type="match status" value="2"/>
</dbReference>
<evidence type="ECO:0000259" key="3">
    <source>
        <dbReference type="Pfam" id="PF02719"/>
    </source>
</evidence>
<name>A0A1Z4BX55_9GAMM</name>
<dbReference type="Proteomes" id="UP000197019">
    <property type="component" value="Chromosome"/>
</dbReference>
<dbReference type="Pfam" id="PF02719">
    <property type="entry name" value="Polysacc_synt_2"/>
    <property type="match status" value="1"/>
</dbReference>
<dbReference type="RefSeq" id="WP_088618705.1">
    <property type="nucleotide sequence ID" value="NZ_CP022129.1"/>
</dbReference>
<dbReference type="CDD" id="cd05237">
    <property type="entry name" value="UDP_invert_4-6DH_SDR_e"/>
    <property type="match status" value="1"/>
</dbReference>
<protein>
    <submittedName>
        <fullName evidence="4">Polysaccharide biosynthesis protein</fullName>
    </submittedName>
</protein>
<dbReference type="KEGG" id="mpsy:CEK71_06940"/>
<keyword evidence="2" id="KW-1133">Transmembrane helix</keyword>
<dbReference type="SUPFAM" id="SSF51735">
    <property type="entry name" value="NAD(P)-binding Rossmann-fold domains"/>
    <property type="match status" value="2"/>
</dbReference>
<organism evidence="4 5">
    <name type="scientific">Methylovulum psychrotolerans</name>
    <dbReference type="NCBI Taxonomy" id="1704499"/>
    <lineage>
        <taxon>Bacteria</taxon>
        <taxon>Pseudomonadati</taxon>
        <taxon>Pseudomonadota</taxon>
        <taxon>Gammaproteobacteria</taxon>
        <taxon>Methylococcales</taxon>
        <taxon>Methylococcaceae</taxon>
        <taxon>Methylovulum</taxon>
    </lineage>
</organism>
<evidence type="ECO:0000313" key="5">
    <source>
        <dbReference type="Proteomes" id="UP000197019"/>
    </source>
</evidence>
<dbReference type="InterPro" id="IPR036291">
    <property type="entry name" value="NAD(P)-bd_dom_sf"/>
</dbReference>
<keyword evidence="2" id="KW-0812">Transmembrane</keyword>
<dbReference type="PANTHER" id="PTHR43318">
    <property type="entry name" value="UDP-N-ACETYLGLUCOSAMINE 4,6-DEHYDRATASE"/>
    <property type="match status" value="1"/>
</dbReference>
<feature type="transmembrane region" description="Helical" evidence="2">
    <location>
        <begin position="83"/>
        <end position="103"/>
    </location>
</feature>
<reference evidence="4 5" key="1">
    <citation type="submission" date="2017-06" db="EMBL/GenBank/DDBJ databases">
        <title>Genome Sequencing of the methanotroph Methylovulum psychrotolerants str. HV10-M2 isolated from a high-altitude environment.</title>
        <authorList>
            <person name="Mateos-Rivera A."/>
        </authorList>
    </citation>
    <scope>NUCLEOTIDE SEQUENCE [LARGE SCALE GENOMIC DNA]</scope>
    <source>
        <strain evidence="4 5">HV10_M2</strain>
    </source>
</reference>
<dbReference type="PANTHER" id="PTHR43318:SF1">
    <property type="entry name" value="POLYSACCHARIDE BIOSYNTHESIS PROTEIN EPSC-RELATED"/>
    <property type="match status" value="1"/>
</dbReference>
<dbReference type="InterPro" id="IPR051203">
    <property type="entry name" value="Polysaccharide_Synthase-Rel"/>
</dbReference>
<keyword evidence="2" id="KW-0472">Membrane</keyword>
<feature type="transmembrane region" description="Helical" evidence="2">
    <location>
        <begin position="115"/>
        <end position="137"/>
    </location>
</feature>
<feature type="transmembrane region" description="Helical" evidence="2">
    <location>
        <begin position="20"/>
        <end position="41"/>
    </location>
</feature>
<evidence type="ECO:0000256" key="2">
    <source>
        <dbReference type="SAM" id="Phobius"/>
    </source>
</evidence>
<proteinExistence type="inferred from homology"/>
<feature type="domain" description="Polysaccharide biosynthesis protein CapD-like" evidence="3">
    <location>
        <begin position="295"/>
        <end position="591"/>
    </location>
</feature>
<dbReference type="AlphaFoldDB" id="A0A1Z4BX55"/>
<evidence type="ECO:0000313" key="4">
    <source>
        <dbReference type="EMBL" id="ASF45830.1"/>
    </source>
</evidence>
<evidence type="ECO:0000256" key="1">
    <source>
        <dbReference type="ARBA" id="ARBA00007430"/>
    </source>
</evidence>
<accession>A0A1Z4BX55</accession>
<dbReference type="InterPro" id="IPR003869">
    <property type="entry name" value="Polysac_CapD-like"/>
</dbReference>
<sequence>MKARIANWFTGLPRAKKASILIGIDVVFAILALWLAFSLRWGYWYEPMGDERYLFIAAPFIAVPIFIRLGLYHAIVRYIEVRALGTIVQATALYALIFAFVIYQSSIPNIPRTVAPLNGVLMLLLVGGSRFVARWWLSDIYVRLPGIHHPVRCQKKNVVIYGAGSAGVQLAAALMHGREYNPVAFIDDNGLLHRQKINGIRIYPPGLLAQLISRFRVSDILLAMPSVSRTRRSEIIRLLEPHAVHVRTMPGLADIAQGKVTFDTLQEVDIADLLGRYCVDPDPALIRATISGKVVMVTGAGGSIASELCRQIIALKPKALILLEICEFALYSIEKELQHLLVAGGEAVELVAVLGSVRDRARVEQVCKAFQVQTLYHTAGYKHVPMVERNPGEAVWNNVFGTLYTAQAAVAAQVEKFVLISTDKAVRPTNTMGATKRFAELILQALSLSLVDTGQTCFTMVRFGNVLDSSGSVVPLFREQIARGGPVTVTDERVIRYFMTIPEAAQLVIQAAAMGQGGDVFVLDMGEPVRIMDLAKRMIHLSGLQIKDDAHPDGEIEISLVGLRPGEKLYEELLIGDHVTETSHPRIMRAKEPIIAWAELQALLAALEVANTAGDYRQVRAVLQEAVTGFVPQCAINDVLWQKNASPACSEQLFRAKKNLPPREAGEG</sequence>
<feature type="transmembrane region" description="Helical" evidence="2">
    <location>
        <begin position="53"/>
        <end position="71"/>
    </location>
</feature>
<gene>
    <name evidence="4" type="ORF">CEK71_06940</name>
</gene>
<dbReference type="OrthoDB" id="9803111at2"/>
<dbReference type="EMBL" id="CP022129">
    <property type="protein sequence ID" value="ASF45830.1"/>
    <property type="molecule type" value="Genomic_DNA"/>
</dbReference>
<feature type="transmembrane region" description="Helical" evidence="2">
    <location>
        <begin position="158"/>
        <end position="177"/>
    </location>
</feature>
<keyword evidence="5" id="KW-1185">Reference proteome</keyword>